<keyword evidence="5" id="KW-1185">Reference proteome</keyword>
<dbReference type="Pfam" id="PF00612">
    <property type="entry name" value="IQ"/>
    <property type="match status" value="2"/>
</dbReference>
<name>W5LZZ2_LEPOC</name>
<dbReference type="InterPro" id="IPR052318">
    <property type="entry name" value="CellDiv_DevSignal_Domain"/>
</dbReference>
<feature type="compositionally biased region" description="Basic and acidic residues" evidence="3">
    <location>
        <begin position="697"/>
        <end position="718"/>
    </location>
</feature>
<reference evidence="4" key="3">
    <citation type="submission" date="2025-09" db="UniProtKB">
        <authorList>
            <consortium name="Ensembl"/>
        </authorList>
    </citation>
    <scope>IDENTIFICATION</scope>
</reference>
<dbReference type="PROSITE" id="PS50096">
    <property type="entry name" value="IQ"/>
    <property type="match status" value="2"/>
</dbReference>
<reference evidence="4" key="2">
    <citation type="submission" date="2025-08" db="UniProtKB">
        <authorList>
            <consortium name="Ensembl"/>
        </authorList>
    </citation>
    <scope>IDENTIFICATION</scope>
</reference>
<dbReference type="EMBL" id="AHAT01032352">
    <property type="status" value="NOT_ANNOTATED_CDS"/>
    <property type="molecule type" value="Genomic_DNA"/>
</dbReference>
<dbReference type="Gene3D" id="1.20.5.190">
    <property type="match status" value="1"/>
</dbReference>
<feature type="compositionally biased region" description="Acidic residues" evidence="3">
    <location>
        <begin position="9"/>
        <end position="19"/>
    </location>
</feature>
<evidence type="ECO:0000256" key="3">
    <source>
        <dbReference type="SAM" id="MobiDB-lite"/>
    </source>
</evidence>
<feature type="compositionally biased region" description="Basic and acidic residues" evidence="3">
    <location>
        <begin position="476"/>
        <end position="502"/>
    </location>
</feature>
<sequence length="766" mass="86251">MSVEASEFLTDEELEDLGEDGISIATYASGSEKRTMKKKTSSKPPPSPKSPYFSSTSLRPKKAAVWRSLKGTGTMHLENPSARVPREFWLASVKTGLSQPLKGDFDATLTRHSSSSNTPEYLKEALGMKKPKHARSSTNGYVPGTPDFREKEDMYDEIIELKKTLQAQKSETDIMKTKLRRLEEENGKKEKQIEQLLDPTKGSEYTRLLVDKKNDASAIMNGLKQKILKLEQQCREKDNALNKLQNDLKTTNIEEMKIAMETYYDEVQRLRILLANTEAAESRAEKKESQKQQKALNSTVLRLSKNIKQLQEENKSLKQDLERAMDNPSVSSTARGYSDWSKQRLIRRMSELEKKAEESGSNTPQVEVDSARATHVSTVATSSDIATQSVTETPKGSDFQQECIRLRGLVKKMREERADLQEQLTEKIAKIKLLESEKLEVIKDAERLKAVEKENACQELKEQMERLKEKIKKLESELEDERHFKEESVKSTKQGQRREPFNKEFGSQSRVNPEKDPENTLFLSPSNQVHRHQKRDEKQEEAARTIQKHWHSYKNRNGSKSEDASTDNISDQAAILIQSVLRGHLNREKQLADLKAAQINKPLSFENKSPHVNKKMSSHSLDNGDEQAVILLQSAFRGHLARCGQLDSSLLSERGTLSSTLRSTGPVPAPRRKPFVLKNLAAQGLEPAACSDDEEAKEGLGEVNGEGRGERWKAKESEEPSPPIKRLSLAGKLNQHLTAAAPAQTSKGGDSDDSDDIIVSPSRPMR</sequence>
<feature type="region of interest" description="Disordered" evidence="3">
    <location>
        <begin position="688"/>
        <end position="766"/>
    </location>
</feature>
<dbReference type="PANTHER" id="PTHR22590">
    <property type="entry name" value="MYOSIN MOTOR DOMAIN-CONTAINING PROTEIN"/>
    <property type="match status" value="1"/>
</dbReference>
<evidence type="ECO:0000256" key="1">
    <source>
        <dbReference type="ARBA" id="ARBA00022737"/>
    </source>
</evidence>
<feature type="region of interest" description="Disordered" evidence="3">
    <location>
        <begin position="129"/>
        <end position="148"/>
    </location>
</feature>
<dbReference type="eggNOG" id="ENOG502QUCA">
    <property type="taxonomic scope" value="Eukaryota"/>
</dbReference>
<feature type="compositionally biased region" description="Basic and acidic residues" evidence="3">
    <location>
        <begin position="534"/>
        <end position="543"/>
    </location>
</feature>
<dbReference type="Bgee" id="ENSLOCG00000001483">
    <property type="expression patterns" value="Expressed in mesonephros and 12 other cell types or tissues"/>
</dbReference>
<dbReference type="GeneID" id="107078914"/>
<evidence type="ECO:0000313" key="5">
    <source>
        <dbReference type="Proteomes" id="UP000018468"/>
    </source>
</evidence>
<dbReference type="CTD" id="23288"/>
<proteinExistence type="predicted"/>
<dbReference type="RefSeq" id="XP_015215245.1">
    <property type="nucleotide sequence ID" value="XM_015359759.2"/>
</dbReference>
<reference evidence="5" key="1">
    <citation type="submission" date="2011-12" db="EMBL/GenBank/DDBJ databases">
        <title>The Draft Genome of Lepisosteus oculatus.</title>
        <authorList>
            <consortium name="The Broad Institute Genome Assembly &amp; Analysis Group"/>
            <consortium name="Computational R&amp;D Group"/>
            <consortium name="and Sequencing Platform"/>
            <person name="Di Palma F."/>
            <person name="Alfoldi J."/>
            <person name="Johnson J."/>
            <person name="Berlin A."/>
            <person name="Gnerre S."/>
            <person name="Jaffe D."/>
            <person name="MacCallum I."/>
            <person name="Young S."/>
            <person name="Walker B.J."/>
            <person name="Lander E.S."/>
            <person name="Lindblad-Toh K."/>
        </authorList>
    </citation>
    <scope>NUCLEOTIDE SEQUENCE [LARGE SCALE GENOMIC DNA]</scope>
</reference>
<dbReference type="STRING" id="7918.ENSLOCP00000001699"/>
<organism evidence="4 5">
    <name type="scientific">Lepisosteus oculatus</name>
    <name type="common">Spotted gar</name>
    <dbReference type="NCBI Taxonomy" id="7918"/>
    <lineage>
        <taxon>Eukaryota</taxon>
        <taxon>Metazoa</taxon>
        <taxon>Chordata</taxon>
        <taxon>Craniata</taxon>
        <taxon>Vertebrata</taxon>
        <taxon>Euteleostomi</taxon>
        <taxon>Actinopterygii</taxon>
        <taxon>Neopterygii</taxon>
        <taxon>Holostei</taxon>
        <taxon>Semionotiformes</taxon>
        <taxon>Lepisosteidae</taxon>
        <taxon>Lepisosteus</taxon>
    </lineage>
</organism>
<dbReference type="OMA" id="TLISKCQ"/>
<dbReference type="AlphaFoldDB" id="W5LZZ2"/>
<evidence type="ECO:0000256" key="2">
    <source>
        <dbReference type="SAM" id="Coils"/>
    </source>
</evidence>
<dbReference type="Proteomes" id="UP000018468">
    <property type="component" value="Linkage group LG13"/>
</dbReference>
<dbReference type="Ensembl" id="ENSLOCT00000001704.1">
    <property type="protein sequence ID" value="ENSLOCP00000001699.1"/>
    <property type="gene ID" value="ENSLOCG00000001483.1"/>
</dbReference>
<evidence type="ECO:0000313" key="4">
    <source>
        <dbReference type="Ensembl" id="ENSLOCP00000001699.1"/>
    </source>
</evidence>
<dbReference type="InParanoid" id="W5LZZ2"/>
<dbReference type="InterPro" id="IPR000048">
    <property type="entry name" value="IQ_motif_EF-hand-BS"/>
</dbReference>
<feature type="coiled-coil region" evidence="2">
    <location>
        <begin position="151"/>
        <end position="362"/>
    </location>
</feature>
<dbReference type="GeneTree" id="ENSGT00940000163679"/>
<dbReference type="FunCoup" id="W5LZZ2">
    <property type="interactions" value="796"/>
</dbReference>
<feature type="region of interest" description="Disordered" evidence="3">
    <location>
        <begin position="1"/>
        <end position="59"/>
    </location>
</feature>
<protein>
    <submittedName>
        <fullName evidence="4">IQ motif containing E</fullName>
    </submittedName>
</protein>
<keyword evidence="2" id="KW-0175">Coiled coil</keyword>
<dbReference type="SMART" id="SM00015">
    <property type="entry name" value="IQ"/>
    <property type="match status" value="3"/>
</dbReference>
<keyword evidence="1" id="KW-0677">Repeat</keyword>
<dbReference type="OrthoDB" id="2136082at2759"/>
<feature type="region of interest" description="Disordered" evidence="3">
    <location>
        <begin position="476"/>
        <end position="566"/>
    </location>
</feature>
<accession>W5LZZ2</accession>
<dbReference type="EMBL" id="AHAT01032351">
    <property type="status" value="NOT_ANNOTATED_CDS"/>
    <property type="molecule type" value="Genomic_DNA"/>
</dbReference>
<dbReference type="PANTHER" id="PTHR22590:SF3">
    <property type="entry name" value="IQ DOMAIN-CONTAINING PROTEIN E"/>
    <property type="match status" value="1"/>
</dbReference>